<organism evidence="2 3">
    <name type="scientific">Staurois parvus</name>
    <dbReference type="NCBI Taxonomy" id="386267"/>
    <lineage>
        <taxon>Eukaryota</taxon>
        <taxon>Metazoa</taxon>
        <taxon>Chordata</taxon>
        <taxon>Craniata</taxon>
        <taxon>Vertebrata</taxon>
        <taxon>Euteleostomi</taxon>
        <taxon>Amphibia</taxon>
        <taxon>Batrachia</taxon>
        <taxon>Anura</taxon>
        <taxon>Neobatrachia</taxon>
        <taxon>Ranoidea</taxon>
        <taxon>Ranidae</taxon>
        <taxon>Staurois</taxon>
    </lineage>
</organism>
<keyword evidence="3" id="KW-1185">Reference proteome</keyword>
<comment type="caution">
    <text evidence="2">The sequence shown here is derived from an EMBL/GenBank/DDBJ whole genome shotgun (WGS) entry which is preliminary data.</text>
</comment>
<name>A0ABN9C7U1_9NEOB</name>
<evidence type="ECO:0000313" key="2">
    <source>
        <dbReference type="EMBL" id="CAI9556121.1"/>
    </source>
</evidence>
<protein>
    <submittedName>
        <fullName evidence="2">Uncharacterized protein</fullName>
    </submittedName>
</protein>
<feature type="compositionally biased region" description="Basic and acidic residues" evidence="1">
    <location>
        <begin position="42"/>
        <end position="56"/>
    </location>
</feature>
<dbReference type="Proteomes" id="UP001162483">
    <property type="component" value="Unassembled WGS sequence"/>
</dbReference>
<gene>
    <name evidence="2" type="ORF">SPARVUS_LOCUS4511028</name>
</gene>
<evidence type="ECO:0000256" key="1">
    <source>
        <dbReference type="SAM" id="MobiDB-lite"/>
    </source>
</evidence>
<proteinExistence type="predicted"/>
<reference evidence="2" key="1">
    <citation type="submission" date="2023-05" db="EMBL/GenBank/DDBJ databases">
        <authorList>
            <person name="Stuckert A."/>
        </authorList>
    </citation>
    <scope>NUCLEOTIDE SEQUENCE</scope>
</reference>
<accession>A0ABN9C7U1</accession>
<dbReference type="EMBL" id="CATNWA010008447">
    <property type="protein sequence ID" value="CAI9556121.1"/>
    <property type="molecule type" value="Genomic_DNA"/>
</dbReference>
<feature type="region of interest" description="Disordered" evidence="1">
    <location>
        <begin position="1"/>
        <end position="56"/>
    </location>
</feature>
<sequence length="56" mass="6222">MEGIGTPESHDMEGIGTSESHDWEGGLEHLKHMIGKGFGTPESHDWEGLEHLNHMI</sequence>
<evidence type="ECO:0000313" key="3">
    <source>
        <dbReference type="Proteomes" id="UP001162483"/>
    </source>
</evidence>
<feature type="compositionally biased region" description="Basic and acidic residues" evidence="1">
    <location>
        <begin position="8"/>
        <end position="31"/>
    </location>
</feature>